<dbReference type="EMBL" id="LAZR01004232">
    <property type="protein sequence ID" value="KKN10572.1"/>
    <property type="molecule type" value="Genomic_DNA"/>
</dbReference>
<protein>
    <submittedName>
        <fullName evidence="1">Uncharacterized protein</fullName>
    </submittedName>
</protein>
<comment type="caution">
    <text evidence="1">The sequence shown here is derived from an EMBL/GenBank/DDBJ whole genome shotgun (WGS) entry which is preliminary data.</text>
</comment>
<dbReference type="AlphaFoldDB" id="A0A0F9NF10"/>
<organism evidence="1">
    <name type="scientific">marine sediment metagenome</name>
    <dbReference type="NCBI Taxonomy" id="412755"/>
    <lineage>
        <taxon>unclassified sequences</taxon>
        <taxon>metagenomes</taxon>
        <taxon>ecological metagenomes</taxon>
    </lineage>
</organism>
<gene>
    <name evidence="1" type="ORF">LCGC14_1035110</name>
</gene>
<proteinExistence type="predicted"/>
<accession>A0A0F9NF10</accession>
<name>A0A0F9NF10_9ZZZZ</name>
<sequence>MEVTVEVTVIDILPGESICIPEHLVLNGIRQLKNGKKRLYLYPSGKELGKLILARVTKGEDK</sequence>
<reference evidence="1" key="1">
    <citation type="journal article" date="2015" name="Nature">
        <title>Complex archaea that bridge the gap between prokaryotes and eukaryotes.</title>
        <authorList>
            <person name="Spang A."/>
            <person name="Saw J.H."/>
            <person name="Jorgensen S.L."/>
            <person name="Zaremba-Niedzwiedzka K."/>
            <person name="Martijn J."/>
            <person name="Lind A.E."/>
            <person name="van Eijk R."/>
            <person name="Schleper C."/>
            <person name="Guy L."/>
            <person name="Ettema T.J."/>
        </authorList>
    </citation>
    <scope>NUCLEOTIDE SEQUENCE</scope>
</reference>
<evidence type="ECO:0000313" key="1">
    <source>
        <dbReference type="EMBL" id="KKN10572.1"/>
    </source>
</evidence>